<dbReference type="Pfam" id="PF01420">
    <property type="entry name" value="Methylase_S"/>
    <property type="match status" value="2"/>
</dbReference>
<reference evidence="5 6" key="1">
    <citation type="journal article" date="2019" name="Int. J. Syst. Evol. Microbiol.">
        <title>The Global Catalogue of Microorganisms (GCM) 10K type strain sequencing project: providing services to taxonomists for standard genome sequencing and annotation.</title>
        <authorList>
            <consortium name="The Broad Institute Genomics Platform"/>
            <consortium name="The Broad Institute Genome Sequencing Center for Infectious Disease"/>
            <person name="Wu L."/>
            <person name="Ma J."/>
        </authorList>
    </citation>
    <scope>NUCLEOTIDE SEQUENCE [LARGE SCALE GENOMIC DNA]</scope>
    <source>
        <strain evidence="5 6">JCM 16034</strain>
    </source>
</reference>
<protein>
    <recommendedName>
        <fullName evidence="4">Type I restriction modification DNA specificity domain-containing protein</fullName>
    </recommendedName>
</protein>
<organism evidence="5 6">
    <name type="scientific">Sinomonas flava</name>
    <dbReference type="NCBI Taxonomy" id="496857"/>
    <lineage>
        <taxon>Bacteria</taxon>
        <taxon>Bacillati</taxon>
        <taxon>Actinomycetota</taxon>
        <taxon>Actinomycetes</taxon>
        <taxon>Micrococcales</taxon>
        <taxon>Micrococcaceae</taxon>
        <taxon>Sinomonas</taxon>
    </lineage>
</organism>
<dbReference type="CDD" id="cd17262">
    <property type="entry name" value="RMtype1_S_Aco12261I-TRD2-CR2"/>
    <property type="match status" value="1"/>
</dbReference>
<dbReference type="Gene3D" id="3.90.220.20">
    <property type="entry name" value="DNA methylase specificity domains"/>
    <property type="match status" value="2"/>
</dbReference>
<dbReference type="InterPro" id="IPR052021">
    <property type="entry name" value="Type-I_RS_S_subunit"/>
</dbReference>
<evidence type="ECO:0000256" key="3">
    <source>
        <dbReference type="ARBA" id="ARBA00023125"/>
    </source>
</evidence>
<evidence type="ECO:0000259" key="4">
    <source>
        <dbReference type="Pfam" id="PF01420"/>
    </source>
</evidence>
<comment type="caution">
    <text evidence="5">The sequence shown here is derived from an EMBL/GenBank/DDBJ whole genome shotgun (WGS) entry which is preliminary data.</text>
</comment>
<dbReference type="InterPro" id="IPR000055">
    <property type="entry name" value="Restrct_endonuc_typeI_TRD"/>
</dbReference>
<dbReference type="SUPFAM" id="SSF116734">
    <property type="entry name" value="DNA methylase specificity domain"/>
    <property type="match status" value="2"/>
</dbReference>
<sequence length="383" mass="42419">MNDRLATTWGEIGELFDGPHATPKRMSDGPYFLNISSLNAGRLDLSQSDHVSEEDFAKWTRRVTPQPLDLLFSYETRLGEAALMPDELKACLGRRMALLRPNRQIVDPRFLLYFYLSPAFQRTLQKHTIHGATVPRILLSTMGSWPIELPSLGEQQAIAEVLGALDDKIAANTKFSETLLELTGARYEESLGASTIACTLDDVSTFHNRRRVPLSAQERDLRIGNIPYYGATGVFGFVDEFLFDEILLLVGEDGSVVNDDGSPVTQYIWGPSWVNNHAHVLTGKSITTELLYFAVRRTNVTSLVTGAVQPKISMGNLKRLELQIPGEDRRNQLEGELSNSMALCRSLSSENRTLAATRDALLPQLTSGKLRVKDAEALVASAV</sequence>
<dbReference type="RefSeq" id="WP_344298097.1">
    <property type="nucleotide sequence ID" value="NZ_BAAAQW010000002.1"/>
</dbReference>
<dbReference type="PANTHER" id="PTHR30408">
    <property type="entry name" value="TYPE-1 RESTRICTION ENZYME ECOKI SPECIFICITY PROTEIN"/>
    <property type="match status" value="1"/>
</dbReference>
<proteinExistence type="inferred from homology"/>
<dbReference type="Proteomes" id="UP001500432">
    <property type="component" value="Unassembled WGS sequence"/>
</dbReference>
<feature type="domain" description="Type I restriction modification DNA specificity" evidence="4">
    <location>
        <begin position="199"/>
        <end position="325"/>
    </location>
</feature>
<feature type="domain" description="Type I restriction modification DNA specificity" evidence="4">
    <location>
        <begin position="69"/>
        <end position="176"/>
    </location>
</feature>
<keyword evidence="6" id="KW-1185">Reference proteome</keyword>
<evidence type="ECO:0000256" key="1">
    <source>
        <dbReference type="ARBA" id="ARBA00010923"/>
    </source>
</evidence>
<evidence type="ECO:0000313" key="6">
    <source>
        <dbReference type="Proteomes" id="UP001500432"/>
    </source>
</evidence>
<name>A0ABN3BKN7_9MICC</name>
<evidence type="ECO:0000256" key="2">
    <source>
        <dbReference type="ARBA" id="ARBA00022747"/>
    </source>
</evidence>
<dbReference type="EMBL" id="BAAAQW010000002">
    <property type="protein sequence ID" value="GAA2197079.1"/>
    <property type="molecule type" value="Genomic_DNA"/>
</dbReference>
<comment type="similarity">
    <text evidence="1">Belongs to the type-I restriction system S methylase family.</text>
</comment>
<dbReference type="InterPro" id="IPR044946">
    <property type="entry name" value="Restrct_endonuc_typeI_TRD_sf"/>
</dbReference>
<keyword evidence="3" id="KW-0238">DNA-binding</keyword>
<gene>
    <name evidence="5" type="ORF">GCM10009849_04650</name>
</gene>
<keyword evidence="2" id="KW-0680">Restriction system</keyword>
<dbReference type="PANTHER" id="PTHR30408:SF12">
    <property type="entry name" value="TYPE I RESTRICTION ENZYME MJAVIII SPECIFICITY SUBUNIT"/>
    <property type="match status" value="1"/>
</dbReference>
<evidence type="ECO:0000313" key="5">
    <source>
        <dbReference type="EMBL" id="GAA2197079.1"/>
    </source>
</evidence>
<accession>A0ABN3BKN7</accession>